<dbReference type="InterPro" id="IPR017904">
    <property type="entry name" value="ADF/Cofilin"/>
</dbReference>
<evidence type="ECO:0000256" key="3">
    <source>
        <dbReference type="ARBA" id="ARBA00006844"/>
    </source>
</evidence>
<organism evidence="13 14">
    <name type="scientific">Rozella allomycis (strain CSF55)</name>
    <dbReference type="NCBI Taxonomy" id="988480"/>
    <lineage>
        <taxon>Eukaryota</taxon>
        <taxon>Fungi</taxon>
        <taxon>Fungi incertae sedis</taxon>
        <taxon>Cryptomycota</taxon>
        <taxon>Cryptomycota incertae sedis</taxon>
        <taxon>Rozella</taxon>
    </lineage>
</organism>
<evidence type="ECO:0000256" key="1">
    <source>
        <dbReference type="ARBA" id="ARBA00004109"/>
    </source>
</evidence>
<reference evidence="14" key="1">
    <citation type="journal article" date="2018" name="Nat. Microbiol.">
        <title>Leveraging single-cell genomics to expand the fungal tree of life.</title>
        <authorList>
            <person name="Ahrendt S.R."/>
            <person name="Quandt C.A."/>
            <person name="Ciobanu D."/>
            <person name="Clum A."/>
            <person name="Salamov A."/>
            <person name="Andreopoulos B."/>
            <person name="Cheng J.F."/>
            <person name="Woyke T."/>
            <person name="Pelin A."/>
            <person name="Henrissat B."/>
            <person name="Reynolds N.K."/>
            <person name="Benny G.L."/>
            <person name="Smith M.E."/>
            <person name="James T.Y."/>
            <person name="Grigoriev I.V."/>
        </authorList>
    </citation>
    <scope>NUCLEOTIDE SEQUENCE [LARGE SCALE GENOMIC DNA]</scope>
    <source>
        <strain evidence="14">CSF55</strain>
    </source>
</reference>
<dbReference type="GO" id="GO:0019905">
    <property type="term" value="F:syntaxin binding"/>
    <property type="evidence" value="ECO:0007669"/>
    <property type="project" value="TreeGrafter"/>
</dbReference>
<dbReference type="GO" id="GO:0015629">
    <property type="term" value="C:actin cytoskeleton"/>
    <property type="evidence" value="ECO:0007669"/>
    <property type="project" value="InterPro"/>
</dbReference>
<dbReference type="EMBL" id="ML004927">
    <property type="protein sequence ID" value="RKP21813.1"/>
    <property type="molecule type" value="Genomic_DNA"/>
</dbReference>
<dbReference type="CDD" id="cd11286">
    <property type="entry name" value="ADF_cofilin_like"/>
    <property type="match status" value="1"/>
</dbReference>
<dbReference type="PROSITE" id="PS51263">
    <property type="entry name" value="ADF_H"/>
    <property type="match status" value="1"/>
</dbReference>
<evidence type="ECO:0000256" key="6">
    <source>
        <dbReference type="ARBA" id="ARBA00022448"/>
    </source>
</evidence>
<dbReference type="InterPro" id="IPR048319">
    <property type="entry name" value="Vps52_CC"/>
</dbReference>
<name>A0A4P9YPU5_ROZAC</name>
<dbReference type="PANTHER" id="PTHR14190:SF7">
    <property type="entry name" value="VACUOLAR PROTEIN SORTING-ASSOCIATED PROTEIN 52 HOMOLOG"/>
    <property type="match status" value="1"/>
</dbReference>
<evidence type="ECO:0000256" key="8">
    <source>
        <dbReference type="ARBA" id="ARBA00023034"/>
    </source>
</evidence>
<gene>
    <name evidence="13" type="ORF">ROZALSC1DRAFT_26808</name>
</gene>
<dbReference type="GO" id="GO:0032456">
    <property type="term" value="P:endocytic recycling"/>
    <property type="evidence" value="ECO:0007669"/>
    <property type="project" value="TreeGrafter"/>
</dbReference>
<keyword evidence="6" id="KW-0813">Transport</keyword>
<evidence type="ECO:0000313" key="14">
    <source>
        <dbReference type="Proteomes" id="UP000281549"/>
    </source>
</evidence>
<dbReference type="InterPro" id="IPR048361">
    <property type="entry name" value="Vps52_C"/>
</dbReference>
<evidence type="ECO:0000256" key="5">
    <source>
        <dbReference type="ARBA" id="ARBA00015630"/>
    </source>
</evidence>
<comment type="similarity">
    <text evidence="4">Belongs to the VPS52 family.</text>
</comment>
<protein>
    <recommendedName>
        <fullName evidence="5">Cofilin</fullName>
    </recommendedName>
    <alternativeName>
        <fullName evidence="10">Actin-depolymerizing factor 1</fullName>
    </alternativeName>
</protein>
<evidence type="ECO:0000256" key="9">
    <source>
        <dbReference type="ARBA" id="ARBA00023203"/>
    </source>
</evidence>
<evidence type="ECO:0000259" key="12">
    <source>
        <dbReference type="PROSITE" id="PS51263"/>
    </source>
</evidence>
<dbReference type="GO" id="GO:0003779">
    <property type="term" value="F:actin binding"/>
    <property type="evidence" value="ECO:0007669"/>
    <property type="project" value="UniProtKB-KW"/>
</dbReference>
<dbReference type="GO" id="GO:0005829">
    <property type="term" value="C:cytosol"/>
    <property type="evidence" value="ECO:0007669"/>
    <property type="project" value="GOC"/>
</dbReference>
<evidence type="ECO:0000256" key="4">
    <source>
        <dbReference type="ARBA" id="ARBA00008180"/>
    </source>
</evidence>
<dbReference type="SMART" id="SM00102">
    <property type="entry name" value="ADF"/>
    <property type="match status" value="1"/>
</dbReference>
<sequence>MNQETLTWSHVPLLSSIFNDIDENEFEKWKNQQNSIIDEGKSIIESAENIGDRLSEFYEDSRIKSAIANGVDLRDYAKEIDKELQNIEKSHLKDYIDQSETLKKLDQEVKACDRVLETMEALLLQFQLNIKNMSSDIQRLHNESNKLNVKLRNRKEVQIKLQGLLKELVIPAEMIKCIFQGEIDSEFHRALNALSGHLLYLKKDEYVELKAVIDITPEFEKLKIKAGEKIYDFFVDKFRQIRFLRTNLAALQQILVKNKSMYAFLVRHLPIVAREVVVGYFEVVMGYYEHHFTNYINSLLRLQTVIADKSDLIGSIEIARKGFSFSSSKQKDKGNVFTLGDRKNILQNLDSNPILPHIAEEKNQKFTFEVLFASLNKLLIDNSCSEFNFLCDYFQESHQSMEGKLDLFFIIFGPTLRLIQTSIKQYVDLTADALAVLLCIRINSENMKIVQRKKLTCLDSFFNQLNIILWPRYQSIIEQHTNSLRKIELRQVSPSDIHNTHVTRKFSEFFGSILILNEGYNDPAILNSLERLNSEFKAYIQKFSNGFTNTKEQLIFLINNFDLICAVLTELNTTAVYEAKENFNNLLNTYLNEYKDAELKSHFGKLIDCLGELEKDPVNTSPELLELTISFFNSSWQQSLSEISNNSLRSFPNLKTGTDILQSIFKETILCYQRFLMALEKKVGKKSSQKLKSSGVAVHDDCVTIFQELKLKKKYLYVIYKLTDDFKSIEVEKAVEKADYNSFVNDLPSDDCRYAVYDFEFEKSASEGMRNKICFYVWAPETSKVKQKMLYASSKDALRKKLVGVSTEIQATELSEVDYDVVLERVKSF</sequence>
<comment type="similarity">
    <text evidence="3">Belongs to the actin-binding proteins ADF family.</text>
</comment>
<feature type="coiled-coil region" evidence="11">
    <location>
        <begin position="102"/>
        <end position="150"/>
    </location>
</feature>
<evidence type="ECO:0000256" key="10">
    <source>
        <dbReference type="ARBA" id="ARBA00032427"/>
    </source>
</evidence>
<dbReference type="Pfam" id="PF20655">
    <property type="entry name" value="Vps52_C"/>
    <property type="match status" value="1"/>
</dbReference>
<keyword evidence="8" id="KW-0333">Golgi apparatus</keyword>
<dbReference type="SUPFAM" id="SSF55753">
    <property type="entry name" value="Actin depolymerizing proteins"/>
    <property type="match status" value="1"/>
</dbReference>
<proteinExistence type="inferred from homology"/>
<dbReference type="GO" id="GO:0030042">
    <property type="term" value="P:actin filament depolymerization"/>
    <property type="evidence" value="ECO:0007669"/>
    <property type="project" value="InterPro"/>
</dbReference>
<dbReference type="Pfam" id="PF00241">
    <property type="entry name" value="Cofilin_ADF"/>
    <property type="match status" value="1"/>
</dbReference>
<dbReference type="Proteomes" id="UP000281549">
    <property type="component" value="Unassembled WGS sequence"/>
</dbReference>
<dbReference type="GO" id="GO:0000938">
    <property type="term" value="C:GARP complex"/>
    <property type="evidence" value="ECO:0007669"/>
    <property type="project" value="TreeGrafter"/>
</dbReference>
<feature type="domain" description="ADF-H" evidence="12">
    <location>
        <begin position="693"/>
        <end position="827"/>
    </location>
</feature>
<dbReference type="GO" id="GO:0015031">
    <property type="term" value="P:protein transport"/>
    <property type="evidence" value="ECO:0007669"/>
    <property type="project" value="UniProtKB-KW"/>
</dbReference>
<dbReference type="GO" id="GO:0016363">
    <property type="term" value="C:nuclear matrix"/>
    <property type="evidence" value="ECO:0007669"/>
    <property type="project" value="UniProtKB-SubCell"/>
</dbReference>
<evidence type="ECO:0000256" key="2">
    <source>
        <dbReference type="ARBA" id="ARBA00004601"/>
    </source>
</evidence>
<accession>A0A4P9YPU5</accession>
<dbReference type="InterPro" id="IPR029006">
    <property type="entry name" value="ADF-H/Gelsolin-like_dom_sf"/>
</dbReference>
<dbReference type="AlphaFoldDB" id="A0A4P9YPU5"/>
<dbReference type="InterPro" id="IPR002108">
    <property type="entry name" value="ADF-H"/>
</dbReference>
<dbReference type="Gene3D" id="3.40.20.10">
    <property type="entry name" value="Severin"/>
    <property type="match status" value="1"/>
</dbReference>
<evidence type="ECO:0000256" key="7">
    <source>
        <dbReference type="ARBA" id="ARBA00022927"/>
    </source>
</evidence>
<dbReference type="Pfam" id="PF04129">
    <property type="entry name" value="Vps52_CC"/>
    <property type="match status" value="1"/>
</dbReference>
<dbReference type="PANTHER" id="PTHR14190">
    <property type="entry name" value="SUPPRESSOR OF ACTIN MUTATIONS 2/VACUOLAR PROTEIN SORTING 52"/>
    <property type="match status" value="1"/>
</dbReference>
<keyword evidence="7" id="KW-0653">Protein transport</keyword>
<evidence type="ECO:0000313" key="13">
    <source>
        <dbReference type="EMBL" id="RKP21813.1"/>
    </source>
</evidence>
<dbReference type="GO" id="GO:0042147">
    <property type="term" value="P:retrograde transport, endosome to Golgi"/>
    <property type="evidence" value="ECO:0007669"/>
    <property type="project" value="TreeGrafter"/>
</dbReference>
<evidence type="ECO:0000256" key="11">
    <source>
        <dbReference type="SAM" id="Coils"/>
    </source>
</evidence>
<dbReference type="GO" id="GO:0006896">
    <property type="term" value="P:Golgi to vacuole transport"/>
    <property type="evidence" value="ECO:0007669"/>
    <property type="project" value="TreeGrafter"/>
</dbReference>
<keyword evidence="9" id="KW-0009">Actin-binding</keyword>
<dbReference type="InterPro" id="IPR007258">
    <property type="entry name" value="Vps52"/>
</dbReference>
<comment type="subcellular location">
    <subcellularLocation>
        <location evidence="2">Golgi apparatus</location>
        <location evidence="2">trans-Golgi network</location>
    </subcellularLocation>
    <subcellularLocation>
        <location evidence="1">Nucleus matrix</location>
    </subcellularLocation>
</comment>
<keyword evidence="11" id="KW-0175">Coiled coil</keyword>